<dbReference type="InterPro" id="IPR050200">
    <property type="entry name" value="Nuclear_hormone_rcpt_NR3"/>
</dbReference>
<dbReference type="PRINTS" id="PR00047">
    <property type="entry name" value="STROIDFINGER"/>
</dbReference>
<dbReference type="InterPro" id="IPR013088">
    <property type="entry name" value="Znf_NHR/GATA"/>
</dbReference>
<evidence type="ECO:0000256" key="9">
    <source>
        <dbReference type="ARBA" id="ARBA00023015"/>
    </source>
</evidence>
<keyword evidence="13 19" id="KW-0675">Receptor</keyword>
<evidence type="ECO:0000256" key="3">
    <source>
        <dbReference type="ARBA" id="ARBA00005413"/>
    </source>
</evidence>
<keyword evidence="11" id="KW-0238">DNA-binding</keyword>
<dbReference type="Pfam" id="PF00104">
    <property type="entry name" value="Hormone_recep"/>
    <property type="match status" value="1"/>
</dbReference>
<comment type="function">
    <text evidence="1">The steroid hormones and their receptors are involved in the regulation of eukaryotic gene expression and affect cellular proliferation and differentiation in target tissues.</text>
</comment>
<evidence type="ECO:0000256" key="18">
    <source>
        <dbReference type="ARBA" id="ARBA00032418"/>
    </source>
</evidence>
<dbReference type="CDD" id="cd06949">
    <property type="entry name" value="NR_LBD_ER"/>
    <property type="match status" value="1"/>
</dbReference>
<keyword evidence="7" id="KW-0863">Zinc-finger</keyword>
<dbReference type="SUPFAM" id="SSF48508">
    <property type="entry name" value="Nuclear receptor ligand-binding domain"/>
    <property type="match status" value="1"/>
</dbReference>
<evidence type="ECO:0000256" key="15">
    <source>
        <dbReference type="ARBA" id="ARBA00026005"/>
    </source>
</evidence>
<evidence type="ECO:0000256" key="14">
    <source>
        <dbReference type="ARBA" id="ARBA00023242"/>
    </source>
</evidence>
<evidence type="ECO:0000313" key="23">
    <source>
        <dbReference type="EMBL" id="KAK6489766.1"/>
    </source>
</evidence>
<evidence type="ECO:0000256" key="20">
    <source>
        <dbReference type="SAM" id="MobiDB-lite"/>
    </source>
</evidence>
<dbReference type="Pfam" id="PF00105">
    <property type="entry name" value="zf-C4"/>
    <property type="match status" value="1"/>
</dbReference>
<feature type="domain" description="Nuclear receptor" evidence="21">
    <location>
        <begin position="187"/>
        <end position="262"/>
    </location>
</feature>
<evidence type="ECO:0000313" key="24">
    <source>
        <dbReference type="Proteomes" id="UP001369086"/>
    </source>
</evidence>
<dbReference type="InterPro" id="IPR000536">
    <property type="entry name" value="Nucl_hrmn_rcpt_lig-bd"/>
</dbReference>
<dbReference type="Pfam" id="PF02159">
    <property type="entry name" value="Oest_recep"/>
    <property type="match status" value="1"/>
</dbReference>
<evidence type="ECO:0000259" key="21">
    <source>
        <dbReference type="PROSITE" id="PS51030"/>
    </source>
</evidence>
<feature type="domain" description="NR LBD" evidence="22">
    <location>
        <begin position="312"/>
        <end position="559"/>
    </location>
</feature>
<proteinExistence type="inferred from homology"/>
<evidence type="ECO:0000256" key="12">
    <source>
        <dbReference type="ARBA" id="ARBA00023163"/>
    </source>
</evidence>
<dbReference type="SMART" id="SM00399">
    <property type="entry name" value="ZnF_C4"/>
    <property type="match status" value="1"/>
</dbReference>
<dbReference type="SMART" id="SM00430">
    <property type="entry name" value="HOLI"/>
    <property type="match status" value="1"/>
</dbReference>
<keyword evidence="8" id="KW-0862">Zinc</keyword>
<evidence type="ECO:0000259" key="22">
    <source>
        <dbReference type="PROSITE" id="PS51843"/>
    </source>
</evidence>
<keyword evidence="12 19" id="KW-0804">Transcription</keyword>
<evidence type="ECO:0000256" key="6">
    <source>
        <dbReference type="ARBA" id="ARBA00022723"/>
    </source>
</evidence>
<evidence type="ECO:0000256" key="11">
    <source>
        <dbReference type="ARBA" id="ARBA00023125"/>
    </source>
</evidence>
<dbReference type="SUPFAM" id="SSF57716">
    <property type="entry name" value="Glucocorticoid receptor-like (DNA-binding domain)"/>
    <property type="match status" value="1"/>
</dbReference>
<keyword evidence="14 19" id="KW-0539">Nucleus</keyword>
<evidence type="ECO:0000256" key="8">
    <source>
        <dbReference type="ARBA" id="ARBA00022833"/>
    </source>
</evidence>
<dbReference type="InterPro" id="IPR001292">
    <property type="entry name" value="Estr_rcpt"/>
</dbReference>
<keyword evidence="9 19" id="KW-0805">Transcription regulation</keyword>
<dbReference type="Gene3D" id="3.30.50.10">
    <property type="entry name" value="Erythroid Transcription Factor GATA-1, subunit A"/>
    <property type="match status" value="1"/>
</dbReference>
<evidence type="ECO:0000256" key="17">
    <source>
        <dbReference type="ARBA" id="ARBA00031973"/>
    </source>
</evidence>
<dbReference type="PROSITE" id="PS51843">
    <property type="entry name" value="NR_LBD"/>
    <property type="match status" value="1"/>
</dbReference>
<evidence type="ECO:0000256" key="5">
    <source>
        <dbReference type="ARBA" id="ARBA00022665"/>
    </source>
</evidence>
<organism evidence="23 24">
    <name type="scientific">Huso huso</name>
    <name type="common">Beluga</name>
    <name type="synonym">Acipenser huso</name>
    <dbReference type="NCBI Taxonomy" id="61971"/>
    <lineage>
        <taxon>Eukaryota</taxon>
        <taxon>Metazoa</taxon>
        <taxon>Chordata</taxon>
        <taxon>Craniata</taxon>
        <taxon>Vertebrata</taxon>
        <taxon>Euteleostomi</taxon>
        <taxon>Actinopterygii</taxon>
        <taxon>Chondrostei</taxon>
        <taxon>Acipenseriformes</taxon>
        <taxon>Acipenseridae</taxon>
        <taxon>Huso</taxon>
    </lineage>
</organism>
<sequence>MARQPHSKTSGVPPHHKIEARELEAFNSSPSNLPPERALSKMYLEESRTSATVNYMENTYEFAVAASAAAPLYNPSNLGFHSAPLESSSSAPEGNLHSLGNVPVSPLVFLPSNPQLSPFIHHHHHQSQQLPYYLENEQGSYRLREATPEPIFRPNMGSRYQGVREQLSNMGQKGSPSSSPSKLSKEMRFCAVCCDYASGYHYGVWSCEGCKAFFKRSIQGHNDYMCPATNQCTIDKNRRKSCQACRLRKCYEVGMMKGGVRKDRRGRPMLKVKRKAGEQDEKSHGDSHDRLTLALEPTPVNNGKKNCTLDLSFDQVLLHLLEAEPPEQYSKQNHNKPYTEISMMSLLTSLADKELVHMIAWSKKIPGFVDLTLHDQVQLLECSWLEVLIIGLIWRSVESPGKLIFAPDLSIDRNEGSCVEGLAEIFDMLLATASRFCTLRLKHEEYVCLKAIILLNSVLENDFFSPVSGAFSFLSSTMETLNDSQTIQLLLDKITDTLIHFIAKSGLPLQQRSRRQAQLLLLLSHVRHISIKGIEHLYNIKCKNIVPLYDLLLEMLDAHRLHFLGDTEPEKATS</sequence>
<dbReference type="Proteomes" id="UP001369086">
    <property type="component" value="Unassembled WGS sequence"/>
</dbReference>
<dbReference type="InterPro" id="IPR035500">
    <property type="entry name" value="NHR-like_dom_sf"/>
</dbReference>
<dbReference type="InterPro" id="IPR001723">
    <property type="entry name" value="Nuclear_hrmn_rcpt"/>
</dbReference>
<evidence type="ECO:0000256" key="16">
    <source>
        <dbReference type="ARBA" id="ARBA00031699"/>
    </source>
</evidence>
<dbReference type="PANTHER" id="PTHR48092">
    <property type="entry name" value="KNIRPS-RELATED PROTEIN-RELATED"/>
    <property type="match status" value="1"/>
</dbReference>
<dbReference type="Gene3D" id="1.10.565.10">
    <property type="entry name" value="Retinoid X Receptor"/>
    <property type="match status" value="1"/>
</dbReference>
<gene>
    <name evidence="23" type="ORF">HHUSO_G6679</name>
</gene>
<evidence type="ECO:0000256" key="10">
    <source>
        <dbReference type="ARBA" id="ARBA00023121"/>
    </source>
</evidence>
<evidence type="ECO:0000256" key="1">
    <source>
        <dbReference type="ARBA" id="ARBA00003830"/>
    </source>
</evidence>
<reference evidence="23 24" key="1">
    <citation type="submission" date="2021-05" db="EMBL/GenBank/DDBJ databases">
        <authorList>
            <person name="Zahm M."/>
            <person name="Klopp C."/>
            <person name="Cabau C."/>
            <person name="Kuhl H."/>
            <person name="Suciu R."/>
            <person name="Ciorpac M."/>
            <person name="Holostenco D."/>
            <person name="Gessner J."/>
            <person name="Wuertz S."/>
            <person name="Hohne C."/>
            <person name="Stock M."/>
            <person name="Gislard M."/>
            <person name="Lluch J."/>
            <person name="Milhes M."/>
            <person name="Lampietro C."/>
            <person name="Lopez Roques C."/>
            <person name="Donnadieu C."/>
            <person name="Du K."/>
            <person name="Schartl M."/>
            <person name="Guiguen Y."/>
        </authorList>
    </citation>
    <scope>NUCLEOTIDE SEQUENCE [LARGE SCALE GENOMIC DNA]</scope>
    <source>
        <strain evidence="23">Hh-F2</strain>
        <tissue evidence="23">Blood</tissue>
    </source>
</reference>
<comment type="subcellular location">
    <subcellularLocation>
        <location evidence="2 19">Nucleus</location>
    </subcellularLocation>
</comment>
<dbReference type="InterPro" id="IPR024178">
    <property type="entry name" value="Est_rcpt/est-rel_rcp"/>
</dbReference>
<dbReference type="InterPro" id="IPR001628">
    <property type="entry name" value="Znf_hrmn_rcpt"/>
</dbReference>
<comment type="caution">
    <text evidence="23">The sequence shown here is derived from an EMBL/GenBank/DDBJ whole genome shotgun (WGS) entry which is preliminary data.</text>
</comment>
<evidence type="ECO:0000256" key="19">
    <source>
        <dbReference type="PIRNR" id="PIRNR002527"/>
    </source>
</evidence>
<comment type="subunit">
    <text evidence="15">Binds DNA as a homodimer. Can form a heterodimer with ER-beta.</text>
</comment>
<protein>
    <recommendedName>
        <fullName evidence="4">Estrogen receptor</fullName>
    </recommendedName>
    <alternativeName>
        <fullName evidence="17">ER-alpha</fullName>
    </alternativeName>
    <alternativeName>
        <fullName evidence="16">Estradiol receptor</fullName>
    </alternativeName>
    <alternativeName>
        <fullName evidence="18">Nuclear receptor subfamily 3 group A member 1</fullName>
    </alternativeName>
</protein>
<dbReference type="CDD" id="cd07171">
    <property type="entry name" value="NR_DBD_ER"/>
    <property type="match status" value="1"/>
</dbReference>
<keyword evidence="6" id="KW-0479">Metal-binding</keyword>
<name>A0ABR0ZZ57_HUSHU</name>
<comment type="similarity">
    <text evidence="3 19">Belongs to the nuclear hormone receptor family. NR3 subfamily.</text>
</comment>
<dbReference type="PROSITE" id="PS51030">
    <property type="entry name" value="NUCLEAR_REC_DBD_2"/>
    <property type="match status" value="1"/>
</dbReference>
<feature type="region of interest" description="Disordered" evidence="20">
    <location>
        <begin position="1"/>
        <end position="35"/>
    </location>
</feature>
<keyword evidence="24" id="KW-1185">Reference proteome</keyword>
<evidence type="ECO:0000256" key="13">
    <source>
        <dbReference type="ARBA" id="ARBA00023170"/>
    </source>
</evidence>
<evidence type="ECO:0000256" key="4">
    <source>
        <dbReference type="ARBA" id="ARBA00015934"/>
    </source>
</evidence>
<dbReference type="PRINTS" id="PR00398">
    <property type="entry name" value="STRDHORMONER"/>
</dbReference>
<dbReference type="PRINTS" id="PR00543">
    <property type="entry name" value="OESTROGENR"/>
</dbReference>
<evidence type="ECO:0000256" key="2">
    <source>
        <dbReference type="ARBA" id="ARBA00004123"/>
    </source>
</evidence>
<dbReference type="PIRSF" id="PIRSF002527">
    <property type="entry name" value="ER-like_NR"/>
    <property type="match status" value="1"/>
</dbReference>
<evidence type="ECO:0000256" key="7">
    <source>
        <dbReference type="ARBA" id="ARBA00022771"/>
    </source>
</evidence>
<dbReference type="PROSITE" id="PS00031">
    <property type="entry name" value="NUCLEAR_REC_DBD_1"/>
    <property type="match status" value="1"/>
</dbReference>
<keyword evidence="5" id="KW-0754">Steroid-binding</keyword>
<dbReference type="InterPro" id="IPR046944">
    <property type="entry name" value="Estr_rcpt_N"/>
</dbReference>
<accession>A0ABR0ZZ57</accession>
<dbReference type="EMBL" id="JAHFZB010000005">
    <property type="protein sequence ID" value="KAK6489766.1"/>
    <property type="molecule type" value="Genomic_DNA"/>
</dbReference>
<keyword evidence="10" id="KW-0446">Lipid-binding</keyword>